<dbReference type="SUPFAM" id="SSF90123">
    <property type="entry name" value="ABC transporter transmembrane region"/>
    <property type="match status" value="1"/>
</dbReference>
<dbReference type="PROSITE" id="PS50929">
    <property type="entry name" value="ABC_TM1F"/>
    <property type="match status" value="1"/>
</dbReference>
<evidence type="ECO:0000256" key="4">
    <source>
        <dbReference type="ARBA" id="ARBA00022741"/>
    </source>
</evidence>
<dbReference type="SUPFAM" id="SSF52540">
    <property type="entry name" value="P-loop containing nucleoside triphosphate hydrolases"/>
    <property type="match status" value="1"/>
</dbReference>
<evidence type="ECO:0000313" key="10">
    <source>
        <dbReference type="EMBL" id="MCC2168511.1"/>
    </source>
</evidence>
<evidence type="ECO:0000256" key="6">
    <source>
        <dbReference type="ARBA" id="ARBA00022989"/>
    </source>
</evidence>
<dbReference type="Gene3D" id="3.40.50.300">
    <property type="entry name" value="P-loop containing nucleotide triphosphate hydrolases"/>
    <property type="match status" value="1"/>
</dbReference>
<evidence type="ECO:0000313" key="11">
    <source>
        <dbReference type="Proteomes" id="UP001199355"/>
    </source>
</evidence>
<keyword evidence="7 8" id="KW-0472">Membrane</keyword>
<evidence type="ECO:0000256" key="3">
    <source>
        <dbReference type="ARBA" id="ARBA00022692"/>
    </source>
</evidence>
<dbReference type="InterPro" id="IPR011527">
    <property type="entry name" value="ABC1_TM_dom"/>
</dbReference>
<evidence type="ECO:0000256" key="2">
    <source>
        <dbReference type="ARBA" id="ARBA00022448"/>
    </source>
</evidence>
<sequence length="509" mass="57302">MKMKKRELYRAFTKDIKAFGLLVIAVETITYTFSFLMSGIAKKDIFNVIEGKDVTLGIYSLNILILINVMVPLIINCVKQVNSAFVEKWKTKARYNVKSVLLNYVLRESLNPARETDGAVLNYYRNECEDVVNFFLEFYYQVPKIVLSVSILIVMFFINPIFAAVSLFPTALTVFLVKVLGKKIFLYRTNSRKNTKEVTSFLNNFFENTEYFYMIGNRERVISAYERKCQERSKSEVRDRIFDSLLGSISGNSSNMALGIILLIALPFMMNGIFSVGEFVMFGYYYAFLAYLPDAIGNLVKRKKQTNASLDRLGFLLQEADCAGSVREKDGYDFSIGAGDGKKMFHAAEKGIVILKGEKSSEALRTLFSVCDRELKDKKCVYVPSEPVLFDDSLLENISMGEGIEDAKMNGILAKTALVEDVKTFGDGLLKRCGKKGENLSGGQRKRVGIARGLYQDADVLFLDGVADRVDSATARFLVEHVLEEFQGLVVMVFEDGFSQKLDGMVVEV</sequence>
<evidence type="ECO:0000256" key="8">
    <source>
        <dbReference type="SAM" id="Phobius"/>
    </source>
</evidence>
<dbReference type="Pfam" id="PF00005">
    <property type="entry name" value="ABC_tran"/>
    <property type="match status" value="1"/>
</dbReference>
<dbReference type="PANTHER" id="PTHR24223">
    <property type="entry name" value="ATP-BINDING CASSETTE SUB-FAMILY C"/>
    <property type="match status" value="1"/>
</dbReference>
<keyword evidence="11" id="KW-1185">Reference proteome</keyword>
<comment type="caution">
    <text evidence="10">The sequence shown here is derived from an EMBL/GenBank/DDBJ whole genome shotgun (WGS) entry which is preliminary data.</text>
</comment>
<evidence type="ECO:0000256" key="1">
    <source>
        <dbReference type="ARBA" id="ARBA00004651"/>
    </source>
</evidence>
<dbReference type="InterPro" id="IPR003439">
    <property type="entry name" value="ABC_transporter-like_ATP-bd"/>
</dbReference>
<dbReference type="GO" id="GO:0005886">
    <property type="term" value="C:plasma membrane"/>
    <property type="evidence" value="ECO:0007669"/>
    <property type="project" value="UniProtKB-SubCell"/>
</dbReference>
<feature type="transmembrane region" description="Helical" evidence="8">
    <location>
        <begin position="168"/>
        <end position="186"/>
    </location>
</feature>
<keyword evidence="2" id="KW-0813">Transport</keyword>
<feature type="transmembrane region" description="Helical" evidence="8">
    <location>
        <begin position="21"/>
        <end position="41"/>
    </location>
</feature>
<keyword evidence="3 8" id="KW-0812">Transmembrane</keyword>
<keyword evidence="4" id="KW-0547">Nucleotide-binding</keyword>
<dbReference type="GO" id="GO:0016887">
    <property type="term" value="F:ATP hydrolysis activity"/>
    <property type="evidence" value="ECO:0007669"/>
    <property type="project" value="InterPro"/>
</dbReference>
<name>A0AAE3DP30_9FIRM</name>
<dbReference type="InterPro" id="IPR036640">
    <property type="entry name" value="ABC1_TM_sf"/>
</dbReference>
<evidence type="ECO:0000259" key="9">
    <source>
        <dbReference type="PROSITE" id="PS50929"/>
    </source>
</evidence>
<dbReference type="Gene3D" id="1.20.1560.10">
    <property type="entry name" value="ABC transporter type 1, transmembrane domain"/>
    <property type="match status" value="1"/>
</dbReference>
<dbReference type="RefSeq" id="WP_308728737.1">
    <property type="nucleotide sequence ID" value="NZ_JAJEQF010000038.1"/>
</dbReference>
<feature type="domain" description="ABC transmembrane type-1" evidence="9">
    <location>
        <begin position="118"/>
        <end position="290"/>
    </location>
</feature>
<keyword evidence="6 8" id="KW-1133">Transmembrane helix</keyword>
<comment type="subcellular location">
    <subcellularLocation>
        <location evidence="1">Cell membrane</location>
        <topology evidence="1">Multi-pass membrane protein</topology>
    </subcellularLocation>
</comment>
<dbReference type="GO" id="GO:0140359">
    <property type="term" value="F:ABC-type transporter activity"/>
    <property type="evidence" value="ECO:0007669"/>
    <property type="project" value="InterPro"/>
</dbReference>
<evidence type="ECO:0000256" key="5">
    <source>
        <dbReference type="ARBA" id="ARBA00022840"/>
    </source>
</evidence>
<proteinExistence type="predicted"/>
<protein>
    <submittedName>
        <fullName evidence="10">ABC transporter ATP-binding protein/permease</fullName>
    </submittedName>
</protein>
<feature type="transmembrane region" description="Helical" evidence="8">
    <location>
        <begin position="56"/>
        <end position="78"/>
    </location>
</feature>
<dbReference type="InterPro" id="IPR027417">
    <property type="entry name" value="P-loop_NTPase"/>
</dbReference>
<reference evidence="10 11" key="1">
    <citation type="submission" date="2021-10" db="EMBL/GenBank/DDBJ databases">
        <title>Anaerobic single-cell dispensing facilitates the cultivation of human gut bacteria.</title>
        <authorList>
            <person name="Afrizal A."/>
        </authorList>
    </citation>
    <scope>NUCLEOTIDE SEQUENCE [LARGE SCALE GENOMIC DNA]</scope>
    <source>
        <strain evidence="10 11">CLA-AA-H244</strain>
    </source>
</reference>
<dbReference type="InterPro" id="IPR050173">
    <property type="entry name" value="ABC_transporter_C-like"/>
</dbReference>
<feature type="transmembrane region" description="Helical" evidence="8">
    <location>
        <begin position="282"/>
        <end position="300"/>
    </location>
</feature>
<dbReference type="GO" id="GO:0005524">
    <property type="term" value="F:ATP binding"/>
    <property type="evidence" value="ECO:0007669"/>
    <property type="project" value="UniProtKB-KW"/>
</dbReference>
<evidence type="ECO:0000256" key="7">
    <source>
        <dbReference type="ARBA" id="ARBA00023136"/>
    </source>
</evidence>
<dbReference type="Pfam" id="PF00664">
    <property type="entry name" value="ABC_membrane"/>
    <property type="match status" value="1"/>
</dbReference>
<gene>
    <name evidence="10" type="ORF">LKD45_12570</name>
</gene>
<accession>A0AAE3DP30</accession>
<dbReference type="EMBL" id="JAJEQF010000038">
    <property type="protein sequence ID" value="MCC2168511.1"/>
    <property type="molecule type" value="Genomic_DNA"/>
</dbReference>
<dbReference type="AlphaFoldDB" id="A0AAE3DP30"/>
<dbReference type="Proteomes" id="UP001199355">
    <property type="component" value="Unassembled WGS sequence"/>
</dbReference>
<keyword evidence="5 10" id="KW-0067">ATP-binding</keyword>
<feature type="transmembrane region" description="Helical" evidence="8">
    <location>
        <begin position="145"/>
        <end position="162"/>
    </location>
</feature>
<organism evidence="10 11">
    <name type="scientific">Gallintestinimicrobium propionicum</name>
    <dbReference type="NCBI Taxonomy" id="2981770"/>
    <lineage>
        <taxon>Bacteria</taxon>
        <taxon>Bacillati</taxon>
        <taxon>Bacillota</taxon>
        <taxon>Clostridia</taxon>
        <taxon>Lachnospirales</taxon>
        <taxon>Lachnospiraceae</taxon>
        <taxon>Gallintestinimicrobium</taxon>
    </lineage>
</organism>